<sequence>MNPKKLLATASLVLASFGGYFAPSSALAASQDECAIWICLPGGFPSGCGAAHSAMIDRVKDMKSPLPSFSSCAVQDGSGSQMSYNYNYAALIAEHRVCSSYRYRRDDRECVSWETVPSRYMKGTRCRVDRDGNRTPRYCVGTYRYVDVFIDGAKAGDTYYWR</sequence>
<feature type="chain" id="PRO_5014927629" evidence="1">
    <location>
        <begin position="29"/>
        <end position="162"/>
    </location>
</feature>
<evidence type="ECO:0000256" key="1">
    <source>
        <dbReference type="SAM" id="SignalP"/>
    </source>
</evidence>
<accession>A0A2K9UZ76</accession>
<proteinExistence type="predicted"/>
<keyword evidence="2" id="KW-0614">Plasmid</keyword>
<organism evidence="2">
    <name type="scientific">Vibrio alginolyticus</name>
    <dbReference type="NCBI Taxonomy" id="663"/>
    <lineage>
        <taxon>Bacteria</taxon>
        <taxon>Pseudomonadati</taxon>
        <taxon>Pseudomonadota</taxon>
        <taxon>Gammaproteobacteria</taxon>
        <taxon>Vibrionales</taxon>
        <taxon>Vibrionaceae</taxon>
        <taxon>Vibrio</taxon>
    </lineage>
</organism>
<dbReference type="AlphaFoldDB" id="A0A2K9UZ76"/>
<name>A0A2K9UZ76_VIBAL</name>
<evidence type="ECO:0000313" key="2">
    <source>
        <dbReference type="EMBL" id="AUV50334.1"/>
    </source>
</evidence>
<protein>
    <submittedName>
        <fullName evidence="2">Conjugal transfer protein TraL</fullName>
    </submittedName>
</protein>
<reference evidence="2" key="1">
    <citation type="submission" date="2017-11" db="EMBL/GenBank/DDBJ databases">
        <title>Genetic charecterization of a blaVIM-1-Carrying plasmid in Vibrio alginolyticus.</title>
        <authorList>
            <person name="Zheng Z."/>
            <person name="Li R."/>
            <person name="Chen S."/>
        </authorList>
    </citation>
    <scope>NUCLEOTIDE SEQUENCE</scope>
    <source>
        <strain evidence="2">Vb1978</strain>
        <plasmid evidence="2">pVb1978</plasmid>
    </source>
</reference>
<keyword evidence="1" id="KW-0732">Signal</keyword>
<dbReference type="RefSeq" id="WP_012850364.1">
    <property type="nucleotide sequence ID" value="NZ_MG456577.1"/>
</dbReference>
<dbReference type="EMBL" id="MG456577">
    <property type="protein sequence ID" value="AUV50334.1"/>
    <property type="molecule type" value="Genomic_DNA"/>
</dbReference>
<feature type="signal peptide" evidence="1">
    <location>
        <begin position="1"/>
        <end position="28"/>
    </location>
</feature>
<geneLocation type="plasmid" evidence="2">
    <name>pVb1978</name>
</geneLocation>